<dbReference type="SFLD" id="SFLDS00036">
    <property type="entry name" value="Aromatic_Prenyltransferase"/>
    <property type="match status" value="1"/>
</dbReference>
<evidence type="ECO:0008006" key="4">
    <source>
        <dbReference type="Google" id="ProtNLM"/>
    </source>
</evidence>
<organism evidence="2 3">
    <name type="scientific">Streptomyces graminofaciens</name>
    <dbReference type="NCBI Taxonomy" id="68212"/>
    <lineage>
        <taxon>Bacteria</taxon>
        <taxon>Bacillati</taxon>
        <taxon>Actinomycetota</taxon>
        <taxon>Actinomycetes</taxon>
        <taxon>Kitasatosporales</taxon>
        <taxon>Streptomycetaceae</taxon>
        <taxon>Streptomyces</taxon>
    </lineage>
</organism>
<keyword evidence="1" id="KW-0808">Transferase</keyword>
<dbReference type="RefSeq" id="WP_286255064.1">
    <property type="nucleotide sequence ID" value="NZ_AP018448.1"/>
</dbReference>
<dbReference type="Pfam" id="PF11991">
    <property type="entry name" value="Trp_DMAT"/>
    <property type="match status" value="1"/>
</dbReference>
<reference evidence="2 3" key="1">
    <citation type="journal article" date="2010" name="ChemBioChem">
        <title>Cloning and characterization of the biosynthetic gene cluster of 16-membered macrolide antibiotic FD-891: involvement of a dual functional cytochrome P450 monooxygenase catalyzing epoxidation and hydroxylation.</title>
        <authorList>
            <person name="Kudo F."/>
            <person name="Motegi A."/>
            <person name="Mizoue K."/>
            <person name="Eguchi T."/>
        </authorList>
    </citation>
    <scope>NUCLEOTIDE SEQUENCE [LARGE SCALE GENOMIC DNA]</scope>
    <source>
        <strain evidence="2 3">A-8890</strain>
    </source>
</reference>
<proteinExistence type="predicted"/>
<evidence type="ECO:0000313" key="2">
    <source>
        <dbReference type="EMBL" id="BBC34966.1"/>
    </source>
</evidence>
<dbReference type="InterPro" id="IPR017795">
    <property type="entry name" value="ABBA_NscD-like"/>
</dbReference>
<reference evidence="2 3" key="2">
    <citation type="journal article" date="2023" name="ChemBioChem">
        <title>Acyltransferase Domain Exchange between Two Independent Type I Polyketide Synthases in the Same Producer Strain of Macrolide Antibiotics.</title>
        <authorList>
            <person name="Kudo F."/>
            <person name="Kishikawa K."/>
            <person name="Tsuboi K."/>
            <person name="Kido T."/>
            <person name="Usui T."/>
            <person name="Hashimoto J."/>
            <person name="Shin-Ya K."/>
            <person name="Miyanaga A."/>
            <person name="Eguchi T."/>
        </authorList>
    </citation>
    <scope>NUCLEOTIDE SEQUENCE [LARGE SCALE GENOMIC DNA]</scope>
    <source>
        <strain evidence="2 3">A-8890</strain>
    </source>
</reference>
<protein>
    <recommendedName>
        <fullName evidence="4">Prenyltransferase</fullName>
    </recommendedName>
</protein>
<dbReference type="Proteomes" id="UP001321542">
    <property type="component" value="Chromosome"/>
</dbReference>
<evidence type="ECO:0000313" key="3">
    <source>
        <dbReference type="Proteomes" id="UP001321542"/>
    </source>
</evidence>
<keyword evidence="3" id="KW-1185">Reference proteome</keyword>
<gene>
    <name evidence="2" type="ORF">SGFS_062600</name>
</gene>
<accession>A0ABN5VSB0</accession>
<evidence type="ECO:0000256" key="1">
    <source>
        <dbReference type="ARBA" id="ARBA00022679"/>
    </source>
</evidence>
<sequence length="385" mass="41109">MSGLGPGTGESRATPTLDGLVTGQLLRLCQVSGLGRTDAKSYARILADALGPEAERPLDLPPPSHSFLSDDSTPVEFSLSYRPDAPPALRVLLEPGWGAGSLRENGRAGLRAVRSMADRWGFGTGQLDVLEDLFFPADPEGPLALWIALELRPGGVPKVKVYLNPSASGAARAEKTVRKALKRLGHRQAFKALPAADGYPFFALDLGDWEAPRVKIYATHRELPVPAAGGLSRMKAGPDAKTLEEFLRLAGGFDDGPRPAGAASPERFEGRPVLSCHSFTRTDGGPTGFTLHVPVRDYVRHDGEALTRAKAVLTRHGLDTAVLDRALAAVTARRPEDGVGLVAYVALAHERGRPPRVTTYISSEAYEVRPPAGEQREPVLDTSAA</sequence>
<name>A0ABN5VSB0_9ACTN</name>
<dbReference type="SFLD" id="SFLDG01162">
    <property type="entry name" value="I"/>
    <property type="match status" value="1"/>
</dbReference>
<dbReference type="EMBL" id="AP018448">
    <property type="protein sequence ID" value="BBC34966.1"/>
    <property type="molecule type" value="Genomic_DNA"/>
</dbReference>
<dbReference type="InterPro" id="IPR033964">
    <property type="entry name" value="ABBA"/>
</dbReference>